<evidence type="ECO:0000256" key="1">
    <source>
        <dbReference type="SAM" id="MobiDB-lite"/>
    </source>
</evidence>
<protein>
    <recommendedName>
        <fullName evidence="2">PKD/REJ-like domain-containing protein</fullName>
    </recommendedName>
</protein>
<feature type="compositionally biased region" description="Polar residues" evidence="1">
    <location>
        <begin position="285"/>
        <end position="297"/>
    </location>
</feature>
<organism evidence="3 4">
    <name type="scientific">Paralvinella palmiformis</name>
    <dbReference type="NCBI Taxonomy" id="53620"/>
    <lineage>
        <taxon>Eukaryota</taxon>
        <taxon>Metazoa</taxon>
        <taxon>Spiralia</taxon>
        <taxon>Lophotrochozoa</taxon>
        <taxon>Annelida</taxon>
        <taxon>Polychaeta</taxon>
        <taxon>Sedentaria</taxon>
        <taxon>Canalipalpata</taxon>
        <taxon>Terebellida</taxon>
        <taxon>Terebelliformia</taxon>
        <taxon>Alvinellidae</taxon>
        <taxon>Paralvinella</taxon>
    </lineage>
</organism>
<feature type="region of interest" description="Disordered" evidence="1">
    <location>
        <begin position="624"/>
        <end position="702"/>
    </location>
</feature>
<feature type="region of interest" description="Disordered" evidence="1">
    <location>
        <begin position="51"/>
        <end position="72"/>
    </location>
</feature>
<feature type="domain" description="PKD/REJ-like" evidence="2">
    <location>
        <begin position="367"/>
        <end position="567"/>
    </location>
</feature>
<proteinExistence type="predicted"/>
<feature type="compositionally biased region" description="Low complexity" evidence="1">
    <location>
        <begin position="654"/>
        <end position="671"/>
    </location>
</feature>
<sequence>MVDLYVDREKSVVGEPLTFTVQCPRGSPIYVELAMGDGEVLRTTRGVPWSAVGATSDDWPQTEKRQKRDADSVMASLATIAASTDATRDKGTESTTPTIQVNELDVTPSQVVTEFEDKLTLEPTLPPNEAVTFTYAYQQPGAYSVKVMVRNTFSRTESYLCPEIVIAQPIPGEPKCDNFDVTIDESATENDALVSWRSKDVSVSTKASISCDKDWKLRYEPRYSWKTQWKTKYGNWRPELEVCESEMAESTLTIPGNTLWYGTYKLTVTMTFRSLNMISRKRRGTAQNETSLQTSPHATDDAVTPTSRVTMDITGSETVIELIEPTQKSPKKKSKRPPDPYEEILELHKQWEGERQQIIVGLSSTRATTIQSASRSTYLKIVPSPLVADVDGWSTEEMNNFVVSDVIKANLSASHDPDVEFGNKTGITMHLFCYVQSSESRHANRTLAELVAESMVLSTNLDRDVFVYDTDGCYRSMNGTAVFGHEVNIIGSDLNMDDDLLFELVVTKDARSSRTRRTAHVYSSVISVDALDNIDFDNLDVNAALTIVSLVVGGSGNASSETMTKVVNVMDKVAAKIENMDQLDKTASVMDTATAANALGSTATKAKEVGEKASLGMVNGVGNVLPFADPEQEDEDDVPGLPKRSYQPGGPTGTQGTAEPVTGGTQVTPTGDPVPPGEGHPSHRERREQPNNGSSSENRYNGMLFGGLPYDDDVMTTATPEFECRNYTKEEKKQIRVMIVER</sequence>
<name>A0AAD9JGX2_9ANNE</name>
<reference evidence="3" key="1">
    <citation type="journal article" date="2023" name="Mol. Biol. Evol.">
        <title>Third-Generation Sequencing Reveals the Adaptive Role of the Epigenome in Three Deep-Sea Polychaetes.</title>
        <authorList>
            <person name="Perez M."/>
            <person name="Aroh O."/>
            <person name="Sun Y."/>
            <person name="Lan Y."/>
            <person name="Juniper S.K."/>
            <person name="Young C.R."/>
            <person name="Angers B."/>
            <person name="Qian P.Y."/>
        </authorList>
    </citation>
    <scope>NUCLEOTIDE SEQUENCE</scope>
    <source>
        <strain evidence="3">P08H-3</strain>
    </source>
</reference>
<dbReference type="EMBL" id="JAODUP010000320">
    <property type="protein sequence ID" value="KAK2152744.1"/>
    <property type="molecule type" value="Genomic_DNA"/>
</dbReference>
<comment type="caution">
    <text evidence="3">The sequence shown here is derived from an EMBL/GenBank/DDBJ whole genome shotgun (WGS) entry which is preliminary data.</text>
</comment>
<feature type="compositionally biased region" description="Basic and acidic residues" evidence="1">
    <location>
        <begin position="680"/>
        <end position="689"/>
    </location>
</feature>
<evidence type="ECO:0000313" key="3">
    <source>
        <dbReference type="EMBL" id="KAK2152744.1"/>
    </source>
</evidence>
<feature type="region of interest" description="Disordered" evidence="1">
    <location>
        <begin position="283"/>
        <end position="304"/>
    </location>
</feature>
<dbReference type="SUPFAM" id="SSF49299">
    <property type="entry name" value="PKD domain"/>
    <property type="match status" value="1"/>
</dbReference>
<dbReference type="InterPro" id="IPR002859">
    <property type="entry name" value="PKD/REJ-like"/>
</dbReference>
<gene>
    <name evidence="3" type="ORF">LSH36_320g04043</name>
</gene>
<feature type="compositionally biased region" description="Polar residues" evidence="1">
    <location>
        <begin position="690"/>
        <end position="699"/>
    </location>
</feature>
<dbReference type="AlphaFoldDB" id="A0AAD9JGX2"/>
<evidence type="ECO:0000259" key="2">
    <source>
        <dbReference type="Pfam" id="PF02010"/>
    </source>
</evidence>
<dbReference type="InterPro" id="IPR035986">
    <property type="entry name" value="PKD_dom_sf"/>
</dbReference>
<keyword evidence="4" id="KW-1185">Reference proteome</keyword>
<dbReference type="Proteomes" id="UP001208570">
    <property type="component" value="Unassembled WGS sequence"/>
</dbReference>
<feature type="non-terminal residue" evidence="3">
    <location>
        <position position="1"/>
    </location>
</feature>
<dbReference type="Pfam" id="PF02010">
    <property type="entry name" value="REJ"/>
    <property type="match status" value="1"/>
</dbReference>
<accession>A0AAD9JGX2</accession>
<feature type="compositionally biased region" description="Basic and acidic residues" evidence="1">
    <location>
        <begin position="61"/>
        <end position="71"/>
    </location>
</feature>
<evidence type="ECO:0000313" key="4">
    <source>
        <dbReference type="Proteomes" id="UP001208570"/>
    </source>
</evidence>